<accession>A0ABP0TET0</accession>
<dbReference type="InterPro" id="IPR036312">
    <property type="entry name" value="Bifun_inhib/LTP/seed_sf"/>
</dbReference>
<dbReference type="Pfam" id="PF14368">
    <property type="entry name" value="LTP_2"/>
    <property type="match status" value="2"/>
</dbReference>
<evidence type="ECO:0000256" key="5">
    <source>
        <dbReference type="SAM" id="MobiDB-lite"/>
    </source>
</evidence>
<feature type="region of interest" description="Disordered" evidence="5">
    <location>
        <begin position="230"/>
        <end position="269"/>
    </location>
</feature>
<keyword evidence="3" id="KW-1015">Disulfide bond</keyword>
<name>A0ABP0TET0_9BRYO</name>
<dbReference type="Gene3D" id="1.10.110.10">
    <property type="entry name" value="Plant lipid-transfer and hydrophobic proteins"/>
    <property type="match status" value="2"/>
</dbReference>
<dbReference type="PANTHER" id="PTHR33044">
    <property type="entry name" value="BIFUNCTIONAL INHIBITOR/LIPID-TRANSFER PROTEIN/SEED STORAGE 2S ALBUMIN SUPERFAMILY PROTEIN-RELATED"/>
    <property type="match status" value="1"/>
</dbReference>
<dbReference type="CDD" id="cd00010">
    <property type="entry name" value="AAI_LTSS"/>
    <property type="match status" value="2"/>
</dbReference>
<protein>
    <recommendedName>
        <fullName evidence="7">Bifunctional inhibitor/plant lipid transfer protein/seed storage helical domain-containing protein</fullName>
    </recommendedName>
</protein>
<feature type="compositionally biased region" description="Polar residues" evidence="5">
    <location>
        <begin position="259"/>
        <end position="269"/>
    </location>
</feature>
<dbReference type="PRINTS" id="PR00382">
    <property type="entry name" value="LIPIDTRNSFER"/>
</dbReference>
<evidence type="ECO:0000256" key="4">
    <source>
        <dbReference type="ARBA" id="ARBA00023180"/>
    </source>
</evidence>
<dbReference type="InterPro" id="IPR016140">
    <property type="entry name" value="Bifunc_inhib/LTP/seed_store"/>
</dbReference>
<comment type="similarity">
    <text evidence="1">Belongs to the plant LTP family.</text>
</comment>
<feature type="chain" id="PRO_5045865970" description="Bifunctional inhibitor/plant lipid transfer protein/seed storage helical domain-containing protein" evidence="6">
    <location>
        <begin position="26"/>
        <end position="295"/>
    </location>
</feature>
<keyword evidence="9" id="KW-1185">Reference proteome</keyword>
<gene>
    <name evidence="8" type="ORF">CSSPTR1EN2_LOCUS1382</name>
</gene>
<dbReference type="InterPro" id="IPR043325">
    <property type="entry name" value="LTSS"/>
</dbReference>
<dbReference type="EMBL" id="OZ019893">
    <property type="protein sequence ID" value="CAK9191421.1"/>
    <property type="molecule type" value="Genomic_DNA"/>
</dbReference>
<proteinExistence type="inferred from homology"/>
<dbReference type="InterPro" id="IPR000528">
    <property type="entry name" value="Plant_nsLTP"/>
</dbReference>
<evidence type="ECO:0000259" key="7">
    <source>
        <dbReference type="SMART" id="SM00499"/>
    </source>
</evidence>
<feature type="compositionally biased region" description="Low complexity" evidence="5">
    <location>
        <begin position="230"/>
        <end position="257"/>
    </location>
</feature>
<feature type="signal peptide" evidence="6">
    <location>
        <begin position="1"/>
        <end position="25"/>
    </location>
</feature>
<evidence type="ECO:0000256" key="6">
    <source>
        <dbReference type="SAM" id="SignalP"/>
    </source>
</evidence>
<reference evidence="8 9" key="1">
    <citation type="submission" date="2024-02" db="EMBL/GenBank/DDBJ databases">
        <authorList>
            <consortium name="ELIXIR-Norway"/>
            <consortium name="Elixir Norway"/>
        </authorList>
    </citation>
    <scope>NUCLEOTIDE SEQUENCE [LARGE SCALE GENOMIC DNA]</scope>
</reference>
<sequence>MSRAGCLVALLAAVMVWCMIGTTAAALPDCSVAFSSLESCITYVQGTDPTPAPSCCTAFSSVRTNSPVCLCELLQQFQNPNSGLGNITRAMDISTLCKVDADASRCASLLGAPAPAIAPPVVAPALSPVSEGPTGADVDCSAPLTELQACLPYVQISTGPPPALPASCCTALSSVQQSEPVCLCELLTQLNNSAQYGINGTKALGLPKDCKVDADYNKCPALLGSPVSSPAPAVAPATSSGPVSAAVPPSSPATAPSTHKPSSGPASNHFRPSSQAMLVLIAGALVGLEALVHVL</sequence>
<evidence type="ECO:0000313" key="8">
    <source>
        <dbReference type="EMBL" id="CAK9191421.1"/>
    </source>
</evidence>
<dbReference type="SUPFAM" id="SSF47699">
    <property type="entry name" value="Bifunctional inhibitor/lipid-transfer protein/seed storage 2S albumin"/>
    <property type="match status" value="2"/>
</dbReference>
<evidence type="ECO:0000256" key="2">
    <source>
        <dbReference type="ARBA" id="ARBA00022729"/>
    </source>
</evidence>
<evidence type="ECO:0000256" key="1">
    <source>
        <dbReference type="ARBA" id="ARBA00009748"/>
    </source>
</evidence>
<feature type="domain" description="Bifunctional inhibitor/plant lipid transfer protein/seed storage helical" evidence="7">
    <location>
        <begin position="140"/>
        <end position="219"/>
    </location>
</feature>
<organism evidence="8 9">
    <name type="scientific">Sphagnum troendelagicum</name>
    <dbReference type="NCBI Taxonomy" id="128251"/>
    <lineage>
        <taxon>Eukaryota</taxon>
        <taxon>Viridiplantae</taxon>
        <taxon>Streptophyta</taxon>
        <taxon>Embryophyta</taxon>
        <taxon>Bryophyta</taxon>
        <taxon>Sphagnophytina</taxon>
        <taxon>Sphagnopsida</taxon>
        <taxon>Sphagnales</taxon>
        <taxon>Sphagnaceae</taxon>
        <taxon>Sphagnum</taxon>
    </lineage>
</organism>
<evidence type="ECO:0000313" key="9">
    <source>
        <dbReference type="Proteomes" id="UP001497512"/>
    </source>
</evidence>
<keyword evidence="2 6" id="KW-0732">Signal</keyword>
<feature type="domain" description="Bifunctional inhibitor/plant lipid transfer protein/seed storage helical" evidence="7">
    <location>
        <begin position="30"/>
        <end position="106"/>
    </location>
</feature>
<dbReference type="SMART" id="SM00499">
    <property type="entry name" value="AAI"/>
    <property type="match status" value="2"/>
</dbReference>
<evidence type="ECO:0000256" key="3">
    <source>
        <dbReference type="ARBA" id="ARBA00023157"/>
    </source>
</evidence>
<keyword evidence="4" id="KW-0325">Glycoprotein</keyword>
<dbReference type="Proteomes" id="UP001497512">
    <property type="component" value="Chromosome 1"/>
</dbReference>